<comment type="caution">
    <text evidence="4">The sequence shown here is derived from an EMBL/GenBank/DDBJ whole genome shotgun (WGS) entry which is preliminary data.</text>
</comment>
<evidence type="ECO:0000256" key="2">
    <source>
        <dbReference type="ARBA" id="ARBA00022679"/>
    </source>
</evidence>
<dbReference type="PANTHER" id="PTHR44942:SF4">
    <property type="entry name" value="METHYLTRANSFERASE TYPE 11 DOMAIN-CONTAINING PROTEIN"/>
    <property type="match status" value="1"/>
</dbReference>
<dbReference type="EMBL" id="JABBXF010000080">
    <property type="protein sequence ID" value="NVK81465.1"/>
    <property type="molecule type" value="Genomic_DNA"/>
</dbReference>
<organism evidence="4 5">
    <name type="scientific">Streptomyces morookaense</name>
    <name type="common">Streptoverticillium morookaense</name>
    <dbReference type="NCBI Taxonomy" id="1970"/>
    <lineage>
        <taxon>Bacteria</taxon>
        <taxon>Bacillati</taxon>
        <taxon>Actinomycetota</taxon>
        <taxon>Actinomycetes</taxon>
        <taxon>Kitasatosporales</taxon>
        <taxon>Streptomycetaceae</taxon>
        <taxon>Streptomyces</taxon>
    </lineage>
</organism>
<dbReference type="InterPro" id="IPR051052">
    <property type="entry name" value="Diverse_substrate_MTase"/>
</dbReference>
<sequence>MTETTDHPTPYRKPSEIFSTTASWYVRYRRPHPPVLLDLIASMAHEHTAAPRMLDLGCGPGPVSLDLAVRGVDVIALDPSPEMLDAARAEEKERGLSGTDWRQATAENVACLPGVRGVSGAVAADAFHWMDREQVLRQLDEVTAPGGFVALLCSHAAGAPRPWWHELIGQVRARFVGTAPAAGPRESYRVPEGDHESVLRRSAFHQITVTRAEHLVSYSTEELIGAQLTYAYSSPVVLGDQRRAFEDALREVLIAAEPSGRFEYTATAALITGRRG</sequence>
<dbReference type="Proteomes" id="UP000587462">
    <property type="component" value="Unassembled WGS sequence"/>
</dbReference>
<evidence type="ECO:0000256" key="1">
    <source>
        <dbReference type="ARBA" id="ARBA00022603"/>
    </source>
</evidence>
<name>A0A7Y7E9U2_STRMO</name>
<gene>
    <name evidence="4" type="ORF">HG542_27960</name>
</gene>
<keyword evidence="2 4" id="KW-0808">Transferase</keyword>
<dbReference type="CDD" id="cd02440">
    <property type="entry name" value="AdoMet_MTases"/>
    <property type="match status" value="1"/>
</dbReference>
<evidence type="ECO:0000259" key="3">
    <source>
        <dbReference type="Pfam" id="PF13649"/>
    </source>
</evidence>
<dbReference type="PANTHER" id="PTHR44942">
    <property type="entry name" value="METHYLTRANSF_11 DOMAIN-CONTAINING PROTEIN"/>
    <property type="match status" value="1"/>
</dbReference>
<reference evidence="4 5" key="1">
    <citation type="submission" date="2020-04" db="EMBL/GenBank/DDBJ databases">
        <title>Draft Genome Sequence of Streptomyces morookaense DSM 40503, an 8-azaguanine-producing strain.</title>
        <authorList>
            <person name="Qi J."/>
            <person name="Gao J.-M."/>
        </authorList>
    </citation>
    <scope>NUCLEOTIDE SEQUENCE [LARGE SCALE GENOMIC DNA]</scope>
    <source>
        <strain evidence="4 5">DSM 40503</strain>
    </source>
</reference>
<dbReference type="GO" id="GO:0008168">
    <property type="term" value="F:methyltransferase activity"/>
    <property type="evidence" value="ECO:0007669"/>
    <property type="project" value="UniProtKB-KW"/>
</dbReference>
<feature type="domain" description="Methyltransferase" evidence="3">
    <location>
        <begin position="54"/>
        <end position="147"/>
    </location>
</feature>
<proteinExistence type="predicted"/>
<protein>
    <submittedName>
        <fullName evidence="4">Class I SAM-dependent methyltransferase</fullName>
    </submittedName>
</protein>
<dbReference type="InterPro" id="IPR041698">
    <property type="entry name" value="Methyltransf_25"/>
</dbReference>
<dbReference type="Pfam" id="PF13649">
    <property type="entry name" value="Methyltransf_25"/>
    <property type="match status" value="1"/>
</dbReference>
<dbReference type="InterPro" id="IPR029063">
    <property type="entry name" value="SAM-dependent_MTases_sf"/>
</dbReference>
<keyword evidence="5" id="KW-1185">Reference proteome</keyword>
<dbReference type="Gene3D" id="3.40.50.150">
    <property type="entry name" value="Vaccinia Virus protein VP39"/>
    <property type="match status" value="1"/>
</dbReference>
<dbReference type="RefSeq" id="WP_171086212.1">
    <property type="nucleotide sequence ID" value="NZ_BNBU01000004.1"/>
</dbReference>
<dbReference type="GO" id="GO:0032259">
    <property type="term" value="P:methylation"/>
    <property type="evidence" value="ECO:0007669"/>
    <property type="project" value="UniProtKB-KW"/>
</dbReference>
<keyword evidence="1 4" id="KW-0489">Methyltransferase</keyword>
<evidence type="ECO:0000313" key="4">
    <source>
        <dbReference type="EMBL" id="NVK81465.1"/>
    </source>
</evidence>
<dbReference type="AlphaFoldDB" id="A0A7Y7E9U2"/>
<dbReference type="SUPFAM" id="SSF53335">
    <property type="entry name" value="S-adenosyl-L-methionine-dependent methyltransferases"/>
    <property type="match status" value="1"/>
</dbReference>
<accession>A0A7Y7E9U2</accession>
<evidence type="ECO:0000313" key="5">
    <source>
        <dbReference type="Proteomes" id="UP000587462"/>
    </source>
</evidence>